<evidence type="ECO:0000259" key="7">
    <source>
        <dbReference type="Pfam" id="PF00535"/>
    </source>
</evidence>
<dbReference type="InterPro" id="IPR001173">
    <property type="entry name" value="Glyco_trans_2-like"/>
</dbReference>
<keyword evidence="4" id="KW-0808">Transferase</keyword>
<keyword evidence="2" id="KW-1003">Cell membrane</keyword>
<dbReference type="Gene3D" id="3.90.550.10">
    <property type="entry name" value="Spore Coat Polysaccharide Biosynthesis Protein SpsA, Chain A"/>
    <property type="match status" value="1"/>
</dbReference>
<dbReference type="STRING" id="1798392.A3A79_04990"/>
<evidence type="ECO:0000256" key="4">
    <source>
        <dbReference type="ARBA" id="ARBA00022679"/>
    </source>
</evidence>
<evidence type="ECO:0000256" key="5">
    <source>
        <dbReference type="ARBA" id="ARBA00023136"/>
    </source>
</evidence>
<dbReference type="CDD" id="cd00761">
    <property type="entry name" value="Glyco_tranf_GTA_type"/>
    <property type="match status" value="1"/>
</dbReference>
<comment type="subcellular location">
    <subcellularLocation>
        <location evidence="1">Cell membrane</location>
    </subcellularLocation>
</comment>
<evidence type="ECO:0000256" key="2">
    <source>
        <dbReference type="ARBA" id="ARBA00022475"/>
    </source>
</evidence>
<keyword evidence="5 6" id="KW-0472">Membrane</keyword>
<dbReference type="InterPro" id="IPR029044">
    <property type="entry name" value="Nucleotide-diphossugar_trans"/>
</dbReference>
<dbReference type="SUPFAM" id="SSF53448">
    <property type="entry name" value="Nucleotide-diphospho-sugar transferases"/>
    <property type="match status" value="1"/>
</dbReference>
<organism evidence="8 9">
    <name type="scientific">Candidatus Gottesmanbacteria bacterium RIFCSPLOWO2_01_FULL_43_11b</name>
    <dbReference type="NCBI Taxonomy" id="1798392"/>
    <lineage>
        <taxon>Bacteria</taxon>
        <taxon>Candidatus Gottesmaniibacteriota</taxon>
    </lineage>
</organism>
<dbReference type="Pfam" id="PF00535">
    <property type="entry name" value="Glycos_transf_2"/>
    <property type="match status" value="1"/>
</dbReference>
<reference evidence="8 9" key="1">
    <citation type="journal article" date="2016" name="Nat. Commun.">
        <title>Thousands of microbial genomes shed light on interconnected biogeochemical processes in an aquifer system.</title>
        <authorList>
            <person name="Anantharaman K."/>
            <person name="Brown C.T."/>
            <person name="Hug L.A."/>
            <person name="Sharon I."/>
            <person name="Castelle C.J."/>
            <person name="Probst A.J."/>
            <person name="Thomas B.C."/>
            <person name="Singh A."/>
            <person name="Wilkins M.J."/>
            <person name="Karaoz U."/>
            <person name="Brodie E.L."/>
            <person name="Williams K.H."/>
            <person name="Hubbard S.S."/>
            <person name="Banfield J.F."/>
        </authorList>
    </citation>
    <scope>NUCLEOTIDE SEQUENCE [LARGE SCALE GENOMIC DNA]</scope>
</reference>
<protein>
    <recommendedName>
        <fullName evidence="7">Glycosyltransferase 2-like domain-containing protein</fullName>
    </recommendedName>
</protein>
<feature type="transmembrane region" description="Helical" evidence="6">
    <location>
        <begin position="274"/>
        <end position="295"/>
    </location>
</feature>
<dbReference type="Proteomes" id="UP000178759">
    <property type="component" value="Unassembled WGS sequence"/>
</dbReference>
<dbReference type="PANTHER" id="PTHR43646">
    <property type="entry name" value="GLYCOSYLTRANSFERASE"/>
    <property type="match status" value="1"/>
</dbReference>
<dbReference type="AlphaFoldDB" id="A0A1F6AII2"/>
<name>A0A1F6AII2_9BACT</name>
<comment type="caution">
    <text evidence="8">The sequence shown here is derived from an EMBL/GenBank/DDBJ whole genome shotgun (WGS) entry which is preliminary data.</text>
</comment>
<gene>
    <name evidence="8" type="ORF">A3A79_04990</name>
</gene>
<evidence type="ECO:0000256" key="3">
    <source>
        <dbReference type="ARBA" id="ARBA00022676"/>
    </source>
</evidence>
<keyword evidence="6" id="KW-0812">Transmembrane</keyword>
<feature type="domain" description="Glycosyltransferase 2-like" evidence="7">
    <location>
        <begin position="9"/>
        <end position="114"/>
    </location>
</feature>
<dbReference type="GO" id="GO:0016757">
    <property type="term" value="F:glycosyltransferase activity"/>
    <property type="evidence" value="ECO:0007669"/>
    <property type="project" value="UniProtKB-KW"/>
</dbReference>
<sequence length="329" mass="37594">MNKKPRVTFIIPTLNAADILPRCLSAIRSQRYPQNKIEIVVADGGSTDKTQKVAESFGARVIPNPETWHEPGKARASGVAKGELLFFTDADNVLGSQNWLSSMVKPYLENLKTVKGLLPQTEPPPGSHPLNRYLGHLFTDPFTWFIYQNAANPKDYRRLYQPLKITKDYLLYKFTAQNHPLFGLSQGVGTVATFKRESMGWSDDILSGIKLIMEGGIIAYVPNAPLYHYHVGGWKSFIQKYRMRIRNNLFVVIKGMGFANRERFMNRTRRMRKILFIPYALSIIGPTISAISLVHKKHDSVMVLHIPVSFVMALLIIYEWLRFQLLRKE</sequence>
<evidence type="ECO:0000313" key="9">
    <source>
        <dbReference type="Proteomes" id="UP000178759"/>
    </source>
</evidence>
<feature type="transmembrane region" description="Helical" evidence="6">
    <location>
        <begin position="301"/>
        <end position="321"/>
    </location>
</feature>
<evidence type="ECO:0000313" key="8">
    <source>
        <dbReference type="EMBL" id="OGG24511.1"/>
    </source>
</evidence>
<evidence type="ECO:0000256" key="1">
    <source>
        <dbReference type="ARBA" id="ARBA00004236"/>
    </source>
</evidence>
<keyword evidence="3" id="KW-0328">Glycosyltransferase</keyword>
<dbReference type="EMBL" id="MFJV01000001">
    <property type="protein sequence ID" value="OGG24511.1"/>
    <property type="molecule type" value="Genomic_DNA"/>
</dbReference>
<keyword evidence="6" id="KW-1133">Transmembrane helix</keyword>
<evidence type="ECO:0000256" key="6">
    <source>
        <dbReference type="SAM" id="Phobius"/>
    </source>
</evidence>
<dbReference type="GO" id="GO:0005886">
    <property type="term" value="C:plasma membrane"/>
    <property type="evidence" value="ECO:0007669"/>
    <property type="project" value="UniProtKB-SubCell"/>
</dbReference>
<proteinExistence type="predicted"/>
<accession>A0A1F6AII2</accession>
<dbReference type="PANTHER" id="PTHR43646:SF2">
    <property type="entry name" value="GLYCOSYLTRANSFERASE 2-LIKE DOMAIN-CONTAINING PROTEIN"/>
    <property type="match status" value="1"/>
</dbReference>